<dbReference type="SUPFAM" id="SSF46955">
    <property type="entry name" value="Putative DNA-binding domain"/>
    <property type="match status" value="1"/>
</dbReference>
<dbReference type="GO" id="GO:0006355">
    <property type="term" value="P:regulation of DNA-templated transcription"/>
    <property type="evidence" value="ECO:0007669"/>
    <property type="project" value="InterPro"/>
</dbReference>
<dbReference type="InterPro" id="IPR009061">
    <property type="entry name" value="DNA-bd_dom_put_sf"/>
</dbReference>
<dbReference type="PROSITE" id="PS50937">
    <property type="entry name" value="HTH_MERR_2"/>
    <property type="match status" value="1"/>
</dbReference>
<name>D5RIC3_9PROT</name>
<feature type="domain" description="HTH merR-type" evidence="1">
    <location>
        <begin position="6"/>
        <end position="36"/>
    </location>
</feature>
<evidence type="ECO:0000313" key="3">
    <source>
        <dbReference type="Proteomes" id="UP000005324"/>
    </source>
</evidence>
<dbReference type="AlphaFoldDB" id="D5RIC3"/>
<reference evidence="2 3" key="1">
    <citation type="submission" date="2010-04" db="EMBL/GenBank/DDBJ databases">
        <authorList>
            <person name="Qin X."/>
            <person name="Bachman B."/>
            <person name="Battles P."/>
            <person name="Bell A."/>
            <person name="Bess C."/>
            <person name="Bickham C."/>
            <person name="Chaboub L."/>
            <person name="Chen D."/>
            <person name="Coyle M."/>
            <person name="Deiros D.R."/>
            <person name="Dinh H."/>
            <person name="Forbes L."/>
            <person name="Fowler G."/>
            <person name="Francisco L."/>
            <person name="Fu Q."/>
            <person name="Gubbala S."/>
            <person name="Hale W."/>
            <person name="Han Y."/>
            <person name="Hemphill L."/>
            <person name="Highlander S.K."/>
            <person name="Hirani K."/>
            <person name="Hogues M."/>
            <person name="Jackson L."/>
            <person name="Jakkamsetti A."/>
            <person name="Javaid M."/>
            <person name="Jiang H."/>
            <person name="Korchina V."/>
            <person name="Kovar C."/>
            <person name="Lara F."/>
            <person name="Lee S."/>
            <person name="Mata R."/>
            <person name="Mathew T."/>
            <person name="Moen C."/>
            <person name="Morales K."/>
            <person name="Munidasa M."/>
            <person name="Nazareth L."/>
            <person name="Ngo R."/>
            <person name="Nguyen L."/>
            <person name="Okwuonu G."/>
            <person name="Ongeri F."/>
            <person name="Patil S."/>
            <person name="Petrosino J."/>
            <person name="Pham C."/>
            <person name="Pham P."/>
            <person name="Pu L.-L."/>
            <person name="Puazo M."/>
            <person name="Raj R."/>
            <person name="Reid J."/>
            <person name="Rouhana J."/>
            <person name="Saada N."/>
            <person name="Shang Y."/>
            <person name="Simmons D."/>
            <person name="Thornton R."/>
            <person name="Warren J."/>
            <person name="Weissenberger G."/>
            <person name="Zhang J."/>
            <person name="Zhang L."/>
            <person name="Zhou C."/>
            <person name="Zhu D."/>
            <person name="Muzny D."/>
            <person name="Worley K."/>
            <person name="Gibbs R."/>
        </authorList>
    </citation>
    <scope>NUCLEOTIDE SEQUENCE [LARGE SCALE GENOMIC DNA]</scope>
    <source>
        <strain evidence="2 3">ATCC 49957</strain>
    </source>
</reference>
<sequence length="51" mass="5266">MSTDSTIAIGALARATGAKVETIRWYEKVGLLPPPAAPETTAATARRISPG</sequence>
<dbReference type="Pfam" id="PF00376">
    <property type="entry name" value="MerR"/>
    <property type="match status" value="1"/>
</dbReference>
<dbReference type="GO" id="GO:0003677">
    <property type="term" value="F:DNA binding"/>
    <property type="evidence" value="ECO:0007669"/>
    <property type="project" value="InterPro"/>
</dbReference>
<accession>D5RIC3</accession>
<protein>
    <submittedName>
        <fullName evidence="2">Transcriptional regulator, MerR family</fullName>
    </submittedName>
</protein>
<evidence type="ECO:0000313" key="2">
    <source>
        <dbReference type="EMBL" id="EFH12950.1"/>
    </source>
</evidence>
<dbReference type="PRINTS" id="PR00040">
    <property type="entry name" value="HTHMERR"/>
</dbReference>
<dbReference type="EMBL" id="ADVL01000139">
    <property type="protein sequence ID" value="EFH12950.1"/>
    <property type="molecule type" value="Genomic_DNA"/>
</dbReference>
<gene>
    <name evidence="2" type="primary">merR3</name>
    <name evidence="2" type="ORF">HMPREF0731_0833</name>
</gene>
<evidence type="ECO:0000259" key="1">
    <source>
        <dbReference type="PROSITE" id="PS50937"/>
    </source>
</evidence>
<proteinExistence type="predicted"/>
<dbReference type="HOGENOM" id="CLU_3103326_0_0_5"/>
<dbReference type="InterPro" id="IPR000551">
    <property type="entry name" value="MerR-type_HTH_dom"/>
</dbReference>
<dbReference type="Gene3D" id="1.10.1660.10">
    <property type="match status" value="1"/>
</dbReference>
<keyword evidence="3" id="KW-1185">Reference proteome</keyword>
<dbReference type="Proteomes" id="UP000005324">
    <property type="component" value="Unassembled WGS sequence"/>
</dbReference>
<comment type="caution">
    <text evidence="2">The sequence shown here is derived from an EMBL/GenBank/DDBJ whole genome shotgun (WGS) entry which is preliminary data.</text>
</comment>
<organism evidence="2 3">
    <name type="scientific">Pseudoroseomonas cervicalis ATCC 49957</name>
    <dbReference type="NCBI Taxonomy" id="525371"/>
    <lineage>
        <taxon>Bacteria</taxon>
        <taxon>Pseudomonadati</taxon>
        <taxon>Pseudomonadota</taxon>
        <taxon>Alphaproteobacteria</taxon>
        <taxon>Acetobacterales</taxon>
        <taxon>Roseomonadaceae</taxon>
        <taxon>Roseomonas</taxon>
    </lineage>
</organism>